<dbReference type="Pfam" id="PF13520">
    <property type="entry name" value="AA_permease_2"/>
    <property type="match status" value="1"/>
</dbReference>
<dbReference type="CDD" id="cd00293">
    <property type="entry name" value="USP-like"/>
    <property type="match status" value="2"/>
</dbReference>
<evidence type="ECO:0000256" key="7">
    <source>
        <dbReference type="SAM" id="Phobius"/>
    </source>
</evidence>
<feature type="transmembrane region" description="Helical" evidence="7">
    <location>
        <begin position="42"/>
        <end position="62"/>
    </location>
</feature>
<feature type="transmembrane region" description="Helical" evidence="7">
    <location>
        <begin position="198"/>
        <end position="220"/>
    </location>
</feature>
<dbReference type="Gene3D" id="1.20.1740.10">
    <property type="entry name" value="Amino acid/polyamine transporter I"/>
    <property type="match status" value="1"/>
</dbReference>
<feature type="transmembrane region" description="Helical" evidence="7">
    <location>
        <begin position="160"/>
        <end position="178"/>
    </location>
</feature>
<keyword evidence="2" id="KW-1003">Cell membrane</keyword>
<dbReference type="OrthoDB" id="56838at2157"/>
<feature type="transmembrane region" description="Helical" evidence="7">
    <location>
        <begin position="74"/>
        <end position="92"/>
    </location>
</feature>
<comment type="subcellular location">
    <subcellularLocation>
        <location evidence="1">Cell membrane</location>
        <topology evidence="1">Multi-pass membrane protein</topology>
    </subcellularLocation>
</comment>
<dbReference type="PANTHER" id="PTHR42770:SF11">
    <property type="entry name" value="INNER MEMBRANE TRANSPORT PROTEIN YBAT"/>
    <property type="match status" value="1"/>
</dbReference>
<evidence type="ECO:0000259" key="8">
    <source>
        <dbReference type="Pfam" id="PF00582"/>
    </source>
</evidence>
<proteinExistence type="predicted"/>
<dbReference type="SUPFAM" id="SSF52402">
    <property type="entry name" value="Adenine nucleotide alpha hydrolases-like"/>
    <property type="match status" value="2"/>
</dbReference>
<feature type="domain" description="UspA" evidence="8">
    <location>
        <begin position="612"/>
        <end position="724"/>
    </location>
</feature>
<feature type="coiled-coil region" evidence="6">
    <location>
        <begin position="514"/>
        <end position="543"/>
    </location>
</feature>
<dbReference type="GO" id="GO:0005886">
    <property type="term" value="C:plasma membrane"/>
    <property type="evidence" value="ECO:0007669"/>
    <property type="project" value="UniProtKB-SubCell"/>
</dbReference>
<feature type="transmembrane region" description="Helical" evidence="7">
    <location>
        <begin position="358"/>
        <end position="377"/>
    </location>
</feature>
<keyword evidence="4 7" id="KW-1133">Transmembrane helix</keyword>
<feature type="transmembrane region" description="Helical" evidence="7">
    <location>
        <begin position="333"/>
        <end position="352"/>
    </location>
</feature>
<dbReference type="Proteomes" id="UP000198902">
    <property type="component" value="Unassembled WGS sequence"/>
</dbReference>
<dbReference type="RefSeq" id="WP_089781403.1">
    <property type="nucleotide sequence ID" value="NZ_CABLRR010000006.1"/>
</dbReference>
<dbReference type="InterPro" id="IPR002293">
    <property type="entry name" value="AA/rel_permease1"/>
</dbReference>
<evidence type="ECO:0000256" key="6">
    <source>
        <dbReference type="SAM" id="Coils"/>
    </source>
</evidence>
<keyword evidence="10" id="KW-1185">Reference proteome</keyword>
<feature type="transmembrane region" description="Helical" evidence="7">
    <location>
        <begin position="123"/>
        <end position="148"/>
    </location>
</feature>
<dbReference type="Gene3D" id="3.40.50.12370">
    <property type="match status" value="1"/>
</dbReference>
<accession>A0A0D6JX38</accession>
<dbReference type="EMBL" id="CSTE01000006">
    <property type="protein sequence ID" value="CQR53518.1"/>
    <property type="molecule type" value="Genomic_DNA"/>
</dbReference>
<dbReference type="GO" id="GO:0022857">
    <property type="term" value="F:transmembrane transporter activity"/>
    <property type="evidence" value="ECO:0007669"/>
    <property type="project" value="InterPro"/>
</dbReference>
<evidence type="ECO:0000256" key="5">
    <source>
        <dbReference type="ARBA" id="ARBA00023136"/>
    </source>
</evidence>
<dbReference type="InterPro" id="IPR050367">
    <property type="entry name" value="APC_superfamily"/>
</dbReference>
<keyword evidence="6" id="KW-0175">Coiled coil</keyword>
<feature type="transmembrane region" description="Helical" evidence="7">
    <location>
        <begin position="12"/>
        <end position="35"/>
    </location>
</feature>
<keyword evidence="3 7" id="KW-0812">Transmembrane</keyword>
<protein>
    <submittedName>
        <fullName evidence="9">Serine/threonine exchanger SteT</fullName>
    </submittedName>
</protein>
<organism evidence="9 10">
    <name type="scientific">Haloferax massiliensis</name>
    <dbReference type="NCBI Taxonomy" id="1476858"/>
    <lineage>
        <taxon>Archaea</taxon>
        <taxon>Methanobacteriati</taxon>
        <taxon>Methanobacteriota</taxon>
        <taxon>Stenosarchaea group</taxon>
        <taxon>Halobacteria</taxon>
        <taxon>Halobacteriales</taxon>
        <taxon>Haloferacaceae</taxon>
        <taxon>Haloferax</taxon>
    </lineage>
</organism>
<name>A0A0D6JX38_9EURY</name>
<dbReference type="InterPro" id="IPR006016">
    <property type="entry name" value="UspA"/>
</dbReference>
<reference evidence="10" key="1">
    <citation type="submission" date="2015-03" db="EMBL/GenBank/DDBJ databases">
        <authorList>
            <person name="Urmite Genomes"/>
        </authorList>
    </citation>
    <scope>NUCLEOTIDE SEQUENCE [LARGE SCALE GENOMIC DNA]</scope>
    <source>
        <strain evidence="10">Arc-Hr</strain>
    </source>
</reference>
<feature type="transmembrane region" description="Helical" evidence="7">
    <location>
        <begin position="275"/>
        <end position="301"/>
    </location>
</feature>
<evidence type="ECO:0000313" key="9">
    <source>
        <dbReference type="EMBL" id="CQR53518.1"/>
    </source>
</evidence>
<evidence type="ECO:0000256" key="2">
    <source>
        <dbReference type="ARBA" id="ARBA00022475"/>
    </source>
</evidence>
<evidence type="ECO:0000313" key="10">
    <source>
        <dbReference type="Proteomes" id="UP000198902"/>
    </source>
</evidence>
<feature type="transmembrane region" description="Helical" evidence="7">
    <location>
        <begin position="99"/>
        <end position="117"/>
    </location>
</feature>
<evidence type="ECO:0000256" key="3">
    <source>
        <dbReference type="ARBA" id="ARBA00022692"/>
    </source>
</evidence>
<sequence length="739" mass="77876">MTDEELAKDLGPLAALTIGIGTMIGAGIFVLPGAAVKAAGPLSAGAFVLGGVIALLTAASASELGTAMPKSGGAYYYINHALGPLFGSVAGWGNWMGLAFASAFYMTGFGQYVVTFLPVPSLVLGGVTVSAVKLVALAGGLLFVFINYVGAKETGKLQNAIVLILLAILAVFTLFGLLNADLAKLRPFVPPDRGLSPLLPVTGLIFVSYLGFVQITSVAEEIKNPGKNLPRAVLGSVVIVTLVYALVLLTVLAAVDNSLVAGNETAVVDVARLLIGPVGAGAMLFGGLLATASSANASILASSRINFAMGRDRIVSEELNEIHPRFGTPYRSIAITGGFILLFILLANVNTLANAGSVLHLIIYGLLNVALVVMRVADPEDYQPDYRVPLYPITPILGAITSFALIAFFADTIILLAAGFVVFAMLWYAAYARTRATKQGILGKYLLQQSEQLPDAAVSAATSVQPDGGYRVMVPLANPESERDLVSLAGSVAKANDGTLVGVHIVKVPDQTALESAREEYDFAEADRLLEQARADADELDVDIETHTVLSHRSFEEVFDAAETYNADLVVMGWGPDSHGSPGRAESAFEEMTHSLPYDVLVLKDRGFDPSHVLVPTAGGPDSDLSASIASVLREFCDAEVELLHVADDAAEGERFLQEWADERGLGDATLTVETGDVEAAIESHATDASLLVIGATERGLLSRLVRGTVVMDVVEDVECSVLMAEQSRTRSIRKRLFG</sequence>
<dbReference type="Pfam" id="PF00582">
    <property type="entry name" value="Usp"/>
    <property type="match status" value="2"/>
</dbReference>
<evidence type="ECO:0000256" key="4">
    <source>
        <dbReference type="ARBA" id="ARBA00022989"/>
    </source>
</evidence>
<keyword evidence="5 7" id="KW-0472">Membrane</keyword>
<gene>
    <name evidence="9" type="primary">steT</name>
    <name evidence="9" type="ORF">BN996_03653</name>
</gene>
<dbReference type="PANTHER" id="PTHR42770">
    <property type="entry name" value="AMINO ACID TRANSPORTER-RELATED"/>
    <property type="match status" value="1"/>
</dbReference>
<feature type="transmembrane region" description="Helical" evidence="7">
    <location>
        <begin position="232"/>
        <end position="255"/>
    </location>
</feature>
<dbReference type="AlphaFoldDB" id="A0A0D6JX38"/>
<feature type="domain" description="UspA" evidence="8">
    <location>
        <begin position="471"/>
        <end position="604"/>
    </location>
</feature>
<evidence type="ECO:0000256" key="1">
    <source>
        <dbReference type="ARBA" id="ARBA00004651"/>
    </source>
</evidence>
<feature type="transmembrane region" description="Helical" evidence="7">
    <location>
        <begin position="413"/>
        <end position="431"/>
    </location>
</feature>
<feature type="transmembrane region" description="Helical" evidence="7">
    <location>
        <begin position="389"/>
        <end position="407"/>
    </location>
</feature>